<keyword evidence="9 13" id="KW-0520">NAD</keyword>
<evidence type="ECO:0000256" key="2">
    <source>
        <dbReference type="ARBA" id="ARBA00008472"/>
    </source>
</evidence>
<evidence type="ECO:0000256" key="8">
    <source>
        <dbReference type="ARBA" id="ARBA00022989"/>
    </source>
</evidence>
<accession>A0A481YK18</accession>
<dbReference type="InterPro" id="IPR000440">
    <property type="entry name" value="NADH_UbQ/plastoQ_OxRdtase_su3"/>
</dbReference>
<sequence>MNPEFKTIFYIIPLGICLILLLIFIASAFGYSRVGQSRPDPEKNSIYECGFDPFGKIRTPFAIKFALVGILFMIFDIEISLLIPWTIVFNQLDSFSTWIVYIFVLILTIGLAYEWLKGGLEWE</sequence>
<keyword evidence="11 13" id="KW-0472">Membrane</keyword>
<dbReference type="Pfam" id="PF00507">
    <property type="entry name" value="Oxidored_q4"/>
    <property type="match status" value="1"/>
</dbReference>
<dbReference type="Gene3D" id="1.20.58.1610">
    <property type="entry name" value="NADH:ubiquinone/plastoquinone oxidoreductase, chain 3"/>
    <property type="match status" value="1"/>
</dbReference>
<evidence type="ECO:0000256" key="3">
    <source>
        <dbReference type="ARBA" id="ARBA00012944"/>
    </source>
</evidence>
<protein>
    <recommendedName>
        <fullName evidence="4 13">NADH-ubiquinone oxidoreductase chain 3</fullName>
        <ecNumber evidence="3 13">7.1.1.2</ecNumber>
    </recommendedName>
</protein>
<reference evidence="14" key="1">
    <citation type="submission" date="2018-07" db="EMBL/GenBank/DDBJ databases">
        <authorList>
            <person name="Osigus H.-J."/>
            <person name="Schierwater B."/>
        </authorList>
    </citation>
    <scope>NUCLEOTIDE SEQUENCE</scope>
</reference>
<proteinExistence type="inferred from homology"/>
<dbReference type="EC" id="7.1.1.2" evidence="3 13"/>
<keyword evidence="6 13" id="KW-0812">Transmembrane</keyword>
<evidence type="ECO:0000256" key="6">
    <source>
        <dbReference type="ARBA" id="ARBA00022692"/>
    </source>
</evidence>
<feature type="transmembrane region" description="Helical" evidence="13">
    <location>
        <begin position="95"/>
        <end position="116"/>
    </location>
</feature>
<comment type="catalytic activity">
    <reaction evidence="12 13">
        <text>a ubiquinone + NADH + 5 H(+)(in) = a ubiquinol + NAD(+) + 4 H(+)(out)</text>
        <dbReference type="Rhea" id="RHEA:29091"/>
        <dbReference type="Rhea" id="RHEA-COMP:9565"/>
        <dbReference type="Rhea" id="RHEA-COMP:9566"/>
        <dbReference type="ChEBI" id="CHEBI:15378"/>
        <dbReference type="ChEBI" id="CHEBI:16389"/>
        <dbReference type="ChEBI" id="CHEBI:17976"/>
        <dbReference type="ChEBI" id="CHEBI:57540"/>
        <dbReference type="ChEBI" id="CHEBI:57945"/>
        <dbReference type="EC" id="7.1.1.2"/>
    </reaction>
</comment>
<dbReference type="FunFam" id="1.20.58.1610:FF:000004">
    <property type="entry name" value="NADH-quinone oxidoreductase subunit A"/>
    <property type="match status" value="1"/>
</dbReference>
<dbReference type="CTD" id="4537"/>
<evidence type="ECO:0000256" key="4">
    <source>
        <dbReference type="ARBA" id="ARBA00021007"/>
    </source>
</evidence>
<geneLocation type="mitochondrion" evidence="14"/>
<keyword evidence="13" id="KW-0249">Electron transport</keyword>
<comment type="similarity">
    <text evidence="2 13">Belongs to the complex I subunit 3 family.</text>
</comment>
<keyword evidence="13" id="KW-0679">Respiratory chain</keyword>
<dbReference type="InterPro" id="IPR038430">
    <property type="entry name" value="NDAH_ubi_oxred_su3_sf"/>
</dbReference>
<dbReference type="GO" id="GO:0030964">
    <property type="term" value="C:NADH dehydrogenase complex"/>
    <property type="evidence" value="ECO:0007669"/>
    <property type="project" value="TreeGrafter"/>
</dbReference>
<comment type="function">
    <text evidence="13">Core subunit of the mitochondrial membrane respiratory chain NADH dehydrogenase (Complex I) which catalyzes electron transfer from NADH through the respiratory chain, using ubiquinone as an electron acceptor. Essential for the catalytic activity of complex I.</text>
</comment>
<dbReference type="AlphaFoldDB" id="A0A481YK18"/>
<dbReference type="EMBL" id="MH682141">
    <property type="protein sequence ID" value="QBK82182.1"/>
    <property type="molecule type" value="Genomic_DNA"/>
</dbReference>
<organism evidence="14">
    <name type="scientific">Polyplacotoma mediterranea</name>
    <dbReference type="NCBI Taxonomy" id="2283839"/>
    <lineage>
        <taxon>Eukaryota</taxon>
        <taxon>Metazoa</taxon>
        <taxon>Placozoa</taxon>
        <taxon>Polyplacotoma</taxon>
    </lineage>
</organism>
<evidence type="ECO:0000256" key="7">
    <source>
        <dbReference type="ARBA" id="ARBA00022967"/>
    </source>
</evidence>
<feature type="transmembrane region" description="Helical" evidence="13">
    <location>
        <begin position="7"/>
        <end position="31"/>
    </location>
</feature>
<dbReference type="GO" id="GO:0008137">
    <property type="term" value="F:NADH dehydrogenase (ubiquinone) activity"/>
    <property type="evidence" value="ECO:0007669"/>
    <property type="project" value="UniProtKB-UniRule"/>
</dbReference>
<keyword evidence="13 14" id="KW-0496">Mitochondrion</keyword>
<name>A0A481YK18_9METZ</name>
<evidence type="ECO:0000256" key="13">
    <source>
        <dbReference type="RuleBase" id="RU003640"/>
    </source>
</evidence>
<evidence type="ECO:0000256" key="1">
    <source>
        <dbReference type="ARBA" id="ARBA00004141"/>
    </source>
</evidence>
<evidence type="ECO:0000256" key="9">
    <source>
        <dbReference type="ARBA" id="ARBA00023027"/>
    </source>
</evidence>
<evidence type="ECO:0000256" key="5">
    <source>
        <dbReference type="ARBA" id="ARBA00022448"/>
    </source>
</evidence>
<feature type="transmembrane region" description="Helical" evidence="13">
    <location>
        <begin position="61"/>
        <end position="83"/>
    </location>
</feature>
<evidence type="ECO:0000256" key="11">
    <source>
        <dbReference type="ARBA" id="ARBA00023136"/>
    </source>
</evidence>
<dbReference type="GeneID" id="39710149"/>
<keyword evidence="5 13" id="KW-0813">Transport</keyword>
<evidence type="ECO:0000313" key="14">
    <source>
        <dbReference type="EMBL" id="QBK82182.1"/>
    </source>
</evidence>
<dbReference type="PANTHER" id="PTHR11058">
    <property type="entry name" value="NADH-UBIQUINONE OXIDOREDUCTASE CHAIN 3"/>
    <property type="match status" value="1"/>
</dbReference>
<gene>
    <name evidence="14" type="primary">ND3</name>
</gene>
<keyword evidence="8 13" id="KW-1133">Transmembrane helix</keyword>
<comment type="subcellular location">
    <subcellularLocation>
        <location evidence="1">Membrane</location>
        <topology evidence="1">Multi-pass membrane protein</topology>
    </subcellularLocation>
    <subcellularLocation>
        <location evidence="13">Mitochondrion membrane</location>
        <topology evidence="13">Multi-pass membrane protein</topology>
    </subcellularLocation>
</comment>
<keyword evidence="7 13" id="KW-1278">Translocase</keyword>
<keyword evidence="10 13" id="KW-0830">Ubiquinone</keyword>
<evidence type="ECO:0000256" key="12">
    <source>
        <dbReference type="ARBA" id="ARBA00049551"/>
    </source>
</evidence>
<reference evidence="14" key="2">
    <citation type="journal article" date="2019" name="Curr. Biol.">
        <title>Polyplacotoma mediterranea is a new ramified placozoan species.</title>
        <authorList>
            <person name="Osigus H.J."/>
            <person name="Rolfes S."/>
            <person name="Herzog R."/>
            <person name="Kamm K."/>
            <person name="Schierwater B."/>
        </authorList>
    </citation>
    <scope>NUCLEOTIDE SEQUENCE</scope>
</reference>
<dbReference type="GO" id="GO:0031966">
    <property type="term" value="C:mitochondrial membrane"/>
    <property type="evidence" value="ECO:0007669"/>
    <property type="project" value="UniProtKB-SubCell"/>
</dbReference>
<dbReference type="PANTHER" id="PTHR11058:SF9">
    <property type="entry name" value="NADH-UBIQUINONE OXIDOREDUCTASE CHAIN 3"/>
    <property type="match status" value="1"/>
</dbReference>
<evidence type="ECO:0000256" key="10">
    <source>
        <dbReference type="ARBA" id="ARBA00023075"/>
    </source>
</evidence>
<dbReference type="RefSeq" id="YP_009582150.1">
    <property type="nucleotide sequence ID" value="NC_041549.1"/>
</dbReference>